<dbReference type="InterPro" id="IPR003439">
    <property type="entry name" value="ABC_transporter-like_ATP-bd"/>
</dbReference>
<dbReference type="EMBL" id="CP000252">
    <property type="protein sequence ID" value="ABC78147.1"/>
    <property type="molecule type" value="Genomic_DNA"/>
</dbReference>
<keyword evidence="3" id="KW-0547">Nucleotide-binding</keyword>
<dbReference type="GO" id="GO:0016020">
    <property type="term" value="C:membrane"/>
    <property type="evidence" value="ECO:0007669"/>
    <property type="project" value="InterPro"/>
</dbReference>
<dbReference type="eggNOG" id="COG1134">
    <property type="taxonomic scope" value="Bacteria"/>
</dbReference>
<dbReference type="GO" id="GO:0140359">
    <property type="term" value="F:ABC-type transporter activity"/>
    <property type="evidence" value="ECO:0007669"/>
    <property type="project" value="InterPro"/>
</dbReference>
<evidence type="ECO:0000256" key="1">
    <source>
        <dbReference type="ARBA" id="ARBA00005417"/>
    </source>
</evidence>
<dbReference type="AlphaFoldDB" id="Q2LVN5"/>
<feature type="domain" description="ABC transporter" evidence="5">
    <location>
        <begin position="42"/>
        <end position="269"/>
    </location>
</feature>
<dbReference type="InParanoid" id="Q2LVN5"/>
<keyword evidence="7" id="KW-1185">Reference proteome</keyword>
<dbReference type="InterPro" id="IPR050683">
    <property type="entry name" value="Bact_Polysacc_Export_ATP-bd"/>
</dbReference>
<dbReference type="KEGG" id="sat:SYN_00824"/>
<dbReference type="InterPro" id="IPR015860">
    <property type="entry name" value="ABC_transpr_TagH-like"/>
</dbReference>
<dbReference type="STRING" id="56780.SYN_00824"/>
<name>Q2LVN5_SYNAS</name>
<evidence type="ECO:0000256" key="2">
    <source>
        <dbReference type="ARBA" id="ARBA00022448"/>
    </source>
</evidence>
<dbReference type="GO" id="GO:0016887">
    <property type="term" value="F:ATP hydrolysis activity"/>
    <property type="evidence" value="ECO:0007669"/>
    <property type="project" value="InterPro"/>
</dbReference>
<dbReference type="OrthoDB" id="9805130at2"/>
<dbReference type="Proteomes" id="UP000001933">
    <property type="component" value="Chromosome"/>
</dbReference>
<reference evidence="6 7" key="1">
    <citation type="journal article" date="2007" name="Proc. Natl. Acad. Sci. U.S.A.">
        <title>The genome of Syntrophus aciditrophicus: life at the thermodynamic limit of microbial growth.</title>
        <authorList>
            <person name="McInerney M.J."/>
            <person name="Rohlin L."/>
            <person name="Mouttaki H."/>
            <person name="Kim U."/>
            <person name="Krupp R.S."/>
            <person name="Rios-Hernandez L."/>
            <person name="Sieber J."/>
            <person name="Struchtemeyer C.G."/>
            <person name="Bhattacharyya A."/>
            <person name="Campbell J.W."/>
            <person name="Gunsalus R.P."/>
        </authorList>
    </citation>
    <scope>NUCLEOTIDE SEQUENCE [LARGE SCALE GENOMIC DNA]</scope>
    <source>
        <strain evidence="6 7">SB</strain>
    </source>
</reference>
<dbReference type="Gene3D" id="3.40.50.300">
    <property type="entry name" value="P-loop containing nucleotide triphosphate hydrolases"/>
    <property type="match status" value="1"/>
</dbReference>
<dbReference type="SUPFAM" id="SSF52540">
    <property type="entry name" value="P-loop containing nucleoside triphosphate hydrolases"/>
    <property type="match status" value="1"/>
</dbReference>
<evidence type="ECO:0000313" key="6">
    <source>
        <dbReference type="EMBL" id="ABC78147.1"/>
    </source>
</evidence>
<dbReference type="HOGENOM" id="CLU_000604_101_4_7"/>
<dbReference type="CDD" id="cd03220">
    <property type="entry name" value="ABC_KpsT_Wzt"/>
    <property type="match status" value="1"/>
</dbReference>
<evidence type="ECO:0000256" key="3">
    <source>
        <dbReference type="ARBA" id="ARBA00022741"/>
    </source>
</evidence>
<keyword evidence="4 6" id="KW-0067">ATP-binding</keyword>
<comment type="similarity">
    <text evidence="1">Belongs to the ABC transporter superfamily.</text>
</comment>
<dbReference type="InterPro" id="IPR027417">
    <property type="entry name" value="P-loop_NTPase"/>
</dbReference>
<gene>
    <name evidence="6" type="ORF">SYN_00824</name>
</gene>
<dbReference type="RefSeq" id="WP_011418167.1">
    <property type="nucleotide sequence ID" value="NC_007759.1"/>
</dbReference>
<dbReference type="InterPro" id="IPR003593">
    <property type="entry name" value="AAA+_ATPase"/>
</dbReference>
<dbReference type="DNASU" id="3884283"/>
<dbReference type="Gene3D" id="2.70.50.60">
    <property type="entry name" value="abc- transporter (atp binding component) like domain"/>
    <property type="match status" value="1"/>
</dbReference>
<evidence type="ECO:0000259" key="5">
    <source>
        <dbReference type="PROSITE" id="PS50893"/>
    </source>
</evidence>
<dbReference type="PROSITE" id="PS50893">
    <property type="entry name" value="ABC_TRANSPORTER_2"/>
    <property type="match status" value="1"/>
</dbReference>
<evidence type="ECO:0000313" key="7">
    <source>
        <dbReference type="Proteomes" id="UP000001933"/>
    </source>
</evidence>
<dbReference type="PANTHER" id="PTHR46743">
    <property type="entry name" value="TEICHOIC ACIDS EXPORT ATP-BINDING PROTEIN TAGH"/>
    <property type="match status" value="1"/>
</dbReference>
<dbReference type="SMART" id="SM00382">
    <property type="entry name" value="AAA"/>
    <property type="match status" value="1"/>
</dbReference>
<organism evidence="6 7">
    <name type="scientific">Syntrophus aciditrophicus (strain SB)</name>
    <dbReference type="NCBI Taxonomy" id="56780"/>
    <lineage>
        <taxon>Bacteria</taxon>
        <taxon>Pseudomonadati</taxon>
        <taxon>Thermodesulfobacteriota</taxon>
        <taxon>Syntrophia</taxon>
        <taxon>Syntrophales</taxon>
        <taxon>Syntrophaceae</taxon>
        <taxon>Syntrophus</taxon>
    </lineage>
</organism>
<sequence>MSDIVIKAENLGKKYIIGHQAENGRYQALRDVLMHNAQTLWNKTKDLAKGNPLIHGDTLEEVWALKDVSFEIRRGEAVGIIGRNGAGKSTLLKILSRITDPSAGRVTIDGRVASLLEVGTGFHPELSGRENIYLNGTILGMSRKEINQKFDEIVDFAGIEKYLDTPVKRYSSGMYVRLAFAVAAHLEPEILVVDEVLAVGDAEFQKKCLGKMGDVTKEGRTVLFVSHNMVALSALCFRSINLDSGKIIYNGHVDTGVLIYMNGLSNIDNPISYKTRSATGTGEMKIINSFLLRNGKPTLSNVACGDKVDICIEFECCTEKPRFHFALDIYNSKGNRIAYCNSLYTMGVSWVQLPKIFLAKCSFPKLPFFPDEYRVDISIHCNDERADYLQGALSLKVYEGDFYGSGKIPPISGASPIMLLEHKWTIDN</sequence>
<dbReference type="CDD" id="cd10147">
    <property type="entry name" value="Wzt_C-like"/>
    <property type="match status" value="1"/>
</dbReference>
<dbReference type="Pfam" id="PF14524">
    <property type="entry name" value="Wzt_C"/>
    <property type="match status" value="1"/>
</dbReference>
<accession>Q2LVN5</accession>
<dbReference type="InterPro" id="IPR029439">
    <property type="entry name" value="Wzt_C"/>
</dbReference>
<dbReference type="PANTHER" id="PTHR46743:SF2">
    <property type="entry name" value="TEICHOIC ACIDS EXPORT ATP-BINDING PROTEIN TAGH"/>
    <property type="match status" value="1"/>
</dbReference>
<dbReference type="Pfam" id="PF00005">
    <property type="entry name" value="ABC_tran"/>
    <property type="match status" value="1"/>
</dbReference>
<dbReference type="GO" id="GO:0005524">
    <property type="term" value="F:ATP binding"/>
    <property type="evidence" value="ECO:0007669"/>
    <property type="project" value="UniProtKB-KW"/>
</dbReference>
<proteinExistence type="inferred from homology"/>
<keyword evidence="2" id="KW-0813">Transport</keyword>
<protein>
    <submittedName>
        <fullName evidence="6">ABC transporter ATP-binding protein</fullName>
    </submittedName>
</protein>
<evidence type="ECO:0000256" key="4">
    <source>
        <dbReference type="ARBA" id="ARBA00022840"/>
    </source>
</evidence>